<sequence>TLVDIDDSFVPYPCNAYLIGNNIEDYFIHKRNNKSIRFLCDFISGDHLESKFLVDKYQLILSEQDQGFPLTIDDHQSWSISFDFSVLKTTNDYLDIPLLTFDTYSVRIPINKITTNTQIAIVRQTNERKIKVYVNNECRISECPIMTQFYLHVL</sequence>
<comment type="caution">
    <text evidence="1">The sequence shown here is derived from an EMBL/GenBank/DDBJ whole genome shotgun (WGS) entry which is preliminary data.</text>
</comment>
<gene>
    <name evidence="1" type="ORF">SMN809_LOCUS85141</name>
</gene>
<accession>A0A8S3K3Y2</accession>
<feature type="non-terminal residue" evidence="1">
    <location>
        <position position="1"/>
    </location>
</feature>
<dbReference type="Proteomes" id="UP000676336">
    <property type="component" value="Unassembled WGS sequence"/>
</dbReference>
<organism evidence="1 2">
    <name type="scientific">Rotaria magnacalcarata</name>
    <dbReference type="NCBI Taxonomy" id="392030"/>
    <lineage>
        <taxon>Eukaryota</taxon>
        <taxon>Metazoa</taxon>
        <taxon>Spiralia</taxon>
        <taxon>Gnathifera</taxon>
        <taxon>Rotifera</taxon>
        <taxon>Eurotatoria</taxon>
        <taxon>Bdelloidea</taxon>
        <taxon>Philodinida</taxon>
        <taxon>Philodinidae</taxon>
        <taxon>Rotaria</taxon>
    </lineage>
</organism>
<protein>
    <submittedName>
        <fullName evidence="1">Uncharacterized protein</fullName>
    </submittedName>
</protein>
<feature type="non-terminal residue" evidence="1">
    <location>
        <position position="154"/>
    </location>
</feature>
<evidence type="ECO:0000313" key="1">
    <source>
        <dbReference type="EMBL" id="CAF5227187.1"/>
    </source>
</evidence>
<dbReference type="AlphaFoldDB" id="A0A8S3K3Y2"/>
<evidence type="ECO:0000313" key="2">
    <source>
        <dbReference type="Proteomes" id="UP000676336"/>
    </source>
</evidence>
<reference evidence="1" key="1">
    <citation type="submission" date="2021-02" db="EMBL/GenBank/DDBJ databases">
        <authorList>
            <person name="Nowell W R."/>
        </authorList>
    </citation>
    <scope>NUCLEOTIDE SEQUENCE</scope>
</reference>
<name>A0A8S3K3Y2_9BILA</name>
<proteinExistence type="predicted"/>
<dbReference type="EMBL" id="CAJOBI010363326">
    <property type="protein sequence ID" value="CAF5227187.1"/>
    <property type="molecule type" value="Genomic_DNA"/>
</dbReference>